<keyword evidence="2" id="KW-0238">DNA-binding</keyword>
<dbReference type="CDD" id="cd08875">
    <property type="entry name" value="START_ArGLABRA2_like"/>
    <property type="match status" value="1"/>
</dbReference>
<accession>A0ABR2U6D9</accession>
<keyword evidence="6" id="KW-0175">Coiled coil</keyword>
<evidence type="ECO:0000256" key="6">
    <source>
        <dbReference type="SAM" id="Coils"/>
    </source>
</evidence>
<dbReference type="SMART" id="SM00234">
    <property type="entry name" value="START"/>
    <property type="match status" value="1"/>
</dbReference>
<dbReference type="Gene3D" id="3.30.530.20">
    <property type="match status" value="1"/>
</dbReference>
<keyword evidence="3" id="KW-0371">Homeobox</keyword>
<dbReference type="SUPFAM" id="SSF55961">
    <property type="entry name" value="Bet v1-like"/>
    <property type="match status" value="2"/>
</dbReference>
<evidence type="ECO:0000259" key="8">
    <source>
        <dbReference type="PROSITE" id="PS50848"/>
    </source>
</evidence>
<evidence type="ECO:0000256" key="4">
    <source>
        <dbReference type="ARBA" id="ARBA00023163"/>
    </source>
</evidence>
<protein>
    <recommendedName>
        <fullName evidence="8">START domain-containing protein</fullName>
    </recommendedName>
</protein>
<dbReference type="PANTHER" id="PTHR45654:SF107">
    <property type="entry name" value="HOMEOBOX-LEUCINE ZIPPER PROTEIN ANTHOCYANINLESS 2-LIKE ISOFORM X1"/>
    <property type="match status" value="1"/>
</dbReference>
<keyword evidence="5" id="KW-0539">Nucleus</keyword>
<keyword evidence="4" id="KW-0804">Transcription</keyword>
<comment type="caution">
    <text evidence="9">The sequence shown here is derived from an EMBL/GenBank/DDBJ whole genome shotgun (WGS) entry which is preliminary data.</text>
</comment>
<dbReference type="Proteomes" id="UP001396334">
    <property type="component" value="Unassembled WGS sequence"/>
</dbReference>
<dbReference type="EMBL" id="JBBPBN010000002">
    <property type="protein sequence ID" value="KAK9045224.1"/>
    <property type="molecule type" value="Genomic_DNA"/>
</dbReference>
<dbReference type="InterPro" id="IPR002913">
    <property type="entry name" value="START_lipid-bd_dom"/>
</dbReference>
<dbReference type="Pfam" id="PF01852">
    <property type="entry name" value="START"/>
    <property type="match status" value="1"/>
</dbReference>
<dbReference type="InterPro" id="IPR057993">
    <property type="entry name" value="HD-Zip_IV_C"/>
</dbReference>
<evidence type="ECO:0000313" key="9">
    <source>
        <dbReference type="EMBL" id="KAK9045224.1"/>
    </source>
</evidence>
<keyword evidence="10" id="KW-1185">Reference proteome</keyword>
<gene>
    <name evidence="9" type="ORF">V6N11_059111</name>
</gene>
<proteinExistence type="predicted"/>
<evidence type="ECO:0000256" key="7">
    <source>
        <dbReference type="SAM" id="MobiDB-lite"/>
    </source>
</evidence>
<feature type="compositionally biased region" description="Basic residues" evidence="7">
    <location>
        <begin position="44"/>
        <end position="55"/>
    </location>
</feature>
<evidence type="ECO:0000313" key="10">
    <source>
        <dbReference type="Proteomes" id="UP001396334"/>
    </source>
</evidence>
<feature type="domain" description="START" evidence="8">
    <location>
        <begin position="207"/>
        <end position="435"/>
    </location>
</feature>
<evidence type="ECO:0000256" key="3">
    <source>
        <dbReference type="ARBA" id="ARBA00023155"/>
    </source>
</evidence>
<name>A0ABR2U6D9_9ROSI</name>
<dbReference type="PROSITE" id="PS50848">
    <property type="entry name" value="START"/>
    <property type="match status" value="1"/>
</dbReference>
<feature type="coiled-coil region" evidence="6">
    <location>
        <begin position="69"/>
        <end position="101"/>
    </location>
</feature>
<reference evidence="9 10" key="1">
    <citation type="journal article" date="2024" name="G3 (Bethesda)">
        <title>Genome assembly of Hibiscus sabdariffa L. provides insights into metabolisms of medicinal natural products.</title>
        <authorList>
            <person name="Kim T."/>
        </authorList>
    </citation>
    <scope>NUCLEOTIDE SEQUENCE [LARGE SCALE GENOMIC DNA]</scope>
    <source>
        <strain evidence="9">TK-2024</strain>
        <tissue evidence="9">Old leaves</tissue>
    </source>
</reference>
<feature type="region of interest" description="Disordered" evidence="7">
    <location>
        <begin position="1"/>
        <end position="55"/>
    </location>
</feature>
<keyword evidence="1" id="KW-0805">Transcription regulation</keyword>
<dbReference type="InterPro" id="IPR042160">
    <property type="entry name" value="HD-Zip_IV"/>
</dbReference>
<organism evidence="9 10">
    <name type="scientific">Hibiscus sabdariffa</name>
    <name type="common">roselle</name>
    <dbReference type="NCBI Taxonomy" id="183260"/>
    <lineage>
        <taxon>Eukaryota</taxon>
        <taxon>Viridiplantae</taxon>
        <taxon>Streptophyta</taxon>
        <taxon>Embryophyta</taxon>
        <taxon>Tracheophyta</taxon>
        <taxon>Spermatophyta</taxon>
        <taxon>Magnoliopsida</taxon>
        <taxon>eudicotyledons</taxon>
        <taxon>Gunneridae</taxon>
        <taxon>Pentapetalae</taxon>
        <taxon>rosids</taxon>
        <taxon>malvids</taxon>
        <taxon>Malvales</taxon>
        <taxon>Malvaceae</taxon>
        <taxon>Malvoideae</taxon>
        <taxon>Hibiscus</taxon>
    </lineage>
</organism>
<sequence>MDSHSGIGLIGAGENFDPGLDLAGFESSDSFEGAPPADNGGGPPKKKNKKFHRHTPQQIQELESYACFFLLLSTQLERHENEVLKQENEKLRVENGFLKQEITSRMCNNCGGPALPGEISSECYRLGVENAQLKDELSRISSVTKMFTGMPLSSSVDPTPSNSGAGLAVGGNEFCGSNNGGNILPMGFEHDDWGLMPLIKPCVANTLVDVAVAAMDELLQMAQMGNPLWIKGLHDGIETLNVTEWQQTFSSCIGIKPSGYTVDATRETGLVPLRSLALVETLMDVNRWVEMFPSLIARAEIVDVLSGGTGGTRDNALQVMDAEFQVLSPLVPIRRAQFVRFCKQHSDGVWAVVDVSIDPGNAANPQMFANCRRLPSGCIIQDMDNKYTKVTWVEHWEYDESTVHPLLRPLLSSGHGFGAQRWIATLQRQCHRFAQLMSPAIHGITAAGRKSVLKLARRMTYNFNSGMCGSSVLKWGKLNVGNVGEDVRVMLRKNENCPGEPCGVVLSAATSIWMPITQKRLFDFLRDERMRSQWDILSNRRPMPAMIDVAKGPGQGDCVTLFSSGLANGGMLILQETWSDATGALIVYAPVDEPSMSVVMNGGDSSQVVILPSGFAILPSGSPRYHGDTDGSGSSGCLLTVGFQILVKGPGGKLTVESTETVGKLLSGQVERIKAAFSVT</sequence>
<evidence type="ECO:0000256" key="5">
    <source>
        <dbReference type="ARBA" id="ARBA00023242"/>
    </source>
</evidence>
<dbReference type="InterPro" id="IPR023393">
    <property type="entry name" value="START-like_dom_sf"/>
</dbReference>
<evidence type="ECO:0000256" key="2">
    <source>
        <dbReference type="ARBA" id="ARBA00023125"/>
    </source>
</evidence>
<evidence type="ECO:0000256" key="1">
    <source>
        <dbReference type="ARBA" id="ARBA00023015"/>
    </source>
</evidence>
<dbReference type="Pfam" id="PF25797">
    <property type="entry name" value="PDF2_C"/>
    <property type="match status" value="1"/>
</dbReference>
<dbReference type="PANTHER" id="PTHR45654">
    <property type="entry name" value="HOMEOBOX-LEUCINE ZIPPER PROTEIN MERISTEM L1"/>
    <property type="match status" value="1"/>
</dbReference>